<accession>A0A0G4F6I5</accession>
<sequence length="176" mass="18769">MERGAILVPSKDLGQAIVESTHSQGDWEGVEEAYLFLRDSLKAHGGLGEAGRALSGGSGGYGLQVHRCLIQTLARLWRRTVRALLCQADIRVPLKRICIQGQGKRAVVGLSEAAAKRLLLWRLTVGGQRLSVSEAGTSATSIAATAKRSSVVCICGDLSFEVRSPMVSLAEGRKIT</sequence>
<dbReference type="EMBL" id="CDMZ01000142">
    <property type="protein sequence ID" value="CEM07732.1"/>
    <property type="molecule type" value="Genomic_DNA"/>
</dbReference>
<organism evidence="1">
    <name type="scientific">Chromera velia CCMP2878</name>
    <dbReference type="NCBI Taxonomy" id="1169474"/>
    <lineage>
        <taxon>Eukaryota</taxon>
        <taxon>Sar</taxon>
        <taxon>Alveolata</taxon>
        <taxon>Colpodellida</taxon>
        <taxon>Chromeraceae</taxon>
        <taxon>Chromera</taxon>
    </lineage>
</organism>
<gene>
    <name evidence="1" type="ORF">Cvel_15338</name>
</gene>
<proteinExistence type="predicted"/>
<name>A0A0G4F6I5_9ALVE</name>
<dbReference type="VEuPathDB" id="CryptoDB:Cvel_15338"/>
<dbReference type="AlphaFoldDB" id="A0A0G4F6I5"/>
<evidence type="ECO:0000313" key="1">
    <source>
        <dbReference type="EMBL" id="CEM07732.1"/>
    </source>
</evidence>
<reference evidence="1" key="1">
    <citation type="submission" date="2014-11" db="EMBL/GenBank/DDBJ databases">
        <authorList>
            <person name="Otto D Thomas"/>
            <person name="Naeem Raeece"/>
        </authorList>
    </citation>
    <scope>NUCLEOTIDE SEQUENCE</scope>
</reference>
<protein>
    <submittedName>
        <fullName evidence="1">Uncharacterized protein</fullName>
    </submittedName>
</protein>